<dbReference type="EMBL" id="JAGINW010000001">
    <property type="protein sequence ID" value="MBP2326159.1"/>
    <property type="molecule type" value="Genomic_DNA"/>
</dbReference>
<keyword evidence="4" id="KW-1185">Reference proteome</keyword>
<feature type="region of interest" description="Disordered" evidence="2">
    <location>
        <begin position="1"/>
        <end position="21"/>
    </location>
</feature>
<organism evidence="3 4">
    <name type="scientific">Kibdelosporangium banguiense</name>
    <dbReference type="NCBI Taxonomy" id="1365924"/>
    <lineage>
        <taxon>Bacteria</taxon>
        <taxon>Bacillati</taxon>
        <taxon>Actinomycetota</taxon>
        <taxon>Actinomycetes</taxon>
        <taxon>Pseudonocardiales</taxon>
        <taxon>Pseudonocardiaceae</taxon>
        <taxon>Kibdelosporangium</taxon>
    </lineage>
</organism>
<dbReference type="RefSeq" id="WP_209643255.1">
    <property type="nucleotide sequence ID" value="NZ_JAGINW010000001.1"/>
</dbReference>
<keyword evidence="1" id="KW-0175">Coiled coil</keyword>
<name>A0ABS4TP49_9PSEU</name>
<comment type="caution">
    <text evidence="3">The sequence shown here is derived from an EMBL/GenBank/DDBJ whole genome shotgun (WGS) entry which is preliminary data.</text>
</comment>
<evidence type="ECO:0000256" key="2">
    <source>
        <dbReference type="SAM" id="MobiDB-lite"/>
    </source>
</evidence>
<evidence type="ECO:0000256" key="1">
    <source>
        <dbReference type="SAM" id="Coils"/>
    </source>
</evidence>
<accession>A0ABS4TP49</accession>
<feature type="coiled-coil region" evidence="1">
    <location>
        <begin position="21"/>
        <end position="62"/>
    </location>
</feature>
<dbReference type="Proteomes" id="UP001519332">
    <property type="component" value="Unassembled WGS sequence"/>
</dbReference>
<protein>
    <submittedName>
        <fullName evidence="3">Septal ring factor EnvC (AmiA/AmiB activator)</fullName>
    </submittedName>
</protein>
<sequence length="68" mass="7761">MNETNDENAAAVPVTETGKELHHLRTRIDQQSQQLNRHARELTALHNDLEDLDQRIDAHQHRDGQATG</sequence>
<gene>
    <name evidence="3" type="ORF">JOF56_006544</name>
</gene>
<reference evidence="3 4" key="1">
    <citation type="submission" date="2021-03" db="EMBL/GenBank/DDBJ databases">
        <title>Sequencing the genomes of 1000 actinobacteria strains.</title>
        <authorList>
            <person name="Klenk H.-P."/>
        </authorList>
    </citation>
    <scope>NUCLEOTIDE SEQUENCE [LARGE SCALE GENOMIC DNA]</scope>
    <source>
        <strain evidence="3 4">DSM 46670</strain>
    </source>
</reference>
<evidence type="ECO:0000313" key="4">
    <source>
        <dbReference type="Proteomes" id="UP001519332"/>
    </source>
</evidence>
<evidence type="ECO:0000313" key="3">
    <source>
        <dbReference type="EMBL" id="MBP2326159.1"/>
    </source>
</evidence>
<dbReference type="Gene3D" id="1.20.5.340">
    <property type="match status" value="1"/>
</dbReference>
<proteinExistence type="predicted"/>